<accession>A0A0P7C3Y9</accession>
<dbReference type="Proteomes" id="UP000050454">
    <property type="component" value="Unassembled WGS sequence"/>
</dbReference>
<comment type="caution">
    <text evidence="1">The sequence shown here is derived from an EMBL/GenBank/DDBJ whole genome shotgun (WGS) entry which is preliminary data.</text>
</comment>
<dbReference type="RefSeq" id="WP_055148366.1">
    <property type="nucleotide sequence ID" value="NZ_JXSZ01000009.1"/>
</dbReference>
<proteinExistence type="predicted"/>
<organism evidence="1 2">
    <name type="scientific">Jiulongibacter sediminis</name>
    <dbReference type="NCBI Taxonomy" id="1605367"/>
    <lineage>
        <taxon>Bacteria</taxon>
        <taxon>Pseudomonadati</taxon>
        <taxon>Bacteroidota</taxon>
        <taxon>Cytophagia</taxon>
        <taxon>Cytophagales</taxon>
        <taxon>Leadbetterellaceae</taxon>
        <taxon>Jiulongibacter</taxon>
    </lineage>
</organism>
<name>A0A0P7C3Y9_9BACT</name>
<dbReference type="AlphaFoldDB" id="A0A0P7C3Y9"/>
<evidence type="ECO:0000313" key="2">
    <source>
        <dbReference type="Proteomes" id="UP000050454"/>
    </source>
</evidence>
<reference evidence="1 2" key="1">
    <citation type="submission" date="2015-07" db="EMBL/GenBank/DDBJ databases">
        <title>The draft genome sequence of Leadbetterella sp. JN14-9.</title>
        <authorList>
            <person name="Liu Y."/>
            <person name="Du J."/>
            <person name="Shao Z."/>
        </authorList>
    </citation>
    <scope>NUCLEOTIDE SEQUENCE [LARGE SCALE GENOMIC DNA]</scope>
    <source>
        <strain evidence="1 2">JN14-9</strain>
    </source>
</reference>
<sequence length="239" mass="26471">MDFLLNAPNERQTQVINITNKSESSQTVQLYAGDWARKEDGGHEYFEGGSKPYSCAKWLEIGSRFLTIGPGETASVPITLEAPSDAESMESMKWAMLFIQGSEIREKIDERAPGIKTNIKEIIRFGVHIYQTPPSVTKLSARAEALNVNEETPGLYDLKVINNGGVMLKTTSFLELTNIATGEEFQGEPIECPIFPMGKRTVNLPLPENLPKGQYSMLAILDYGDPNSLEAIEKIITVE</sequence>
<dbReference type="STRING" id="1605367.AFM12_11625"/>
<gene>
    <name evidence="1" type="ORF">AFM12_11625</name>
</gene>
<protein>
    <submittedName>
        <fullName evidence="1">Uncharacterized protein</fullName>
    </submittedName>
</protein>
<dbReference type="EMBL" id="LGTQ01000009">
    <property type="protein sequence ID" value="KPM47879.1"/>
    <property type="molecule type" value="Genomic_DNA"/>
</dbReference>
<evidence type="ECO:0000313" key="1">
    <source>
        <dbReference type="EMBL" id="KPM47879.1"/>
    </source>
</evidence>
<dbReference type="OrthoDB" id="1419910at2"/>
<keyword evidence="2" id="KW-1185">Reference proteome</keyword>